<reference evidence="9" key="2">
    <citation type="submission" date="2021-01" db="EMBL/GenBank/DDBJ databases">
        <authorList>
            <person name="Hahn C.R."/>
            <person name="Youssef N.H."/>
            <person name="Elshahed M."/>
        </authorList>
    </citation>
    <scope>NUCLEOTIDE SEQUENCE</scope>
    <source>
        <strain evidence="9">Zod_Metabat.24</strain>
    </source>
</reference>
<dbReference type="EMBL" id="JAFGIX010000003">
    <property type="protein sequence ID" value="MBN1571644.1"/>
    <property type="molecule type" value="Genomic_DNA"/>
</dbReference>
<keyword evidence="4 5" id="KW-0694">RNA-binding</keyword>
<dbReference type="NCBIfam" id="TIGR00277">
    <property type="entry name" value="HDIG"/>
    <property type="match status" value="1"/>
</dbReference>
<evidence type="ECO:0000259" key="8">
    <source>
        <dbReference type="PROSITE" id="PS51831"/>
    </source>
</evidence>
<dbReference type="InterPro" id="IPR017705">
    <property type="entry name" value="Ribonuclease_Y"/>
</dbReference>
<keyword evidence="5" id="KW-1003">Cell membrane</keyword>
<dbReference type="GO" id="GO:0016787">
    <property type="term" value="F:hydrolase activity"/>
    <property type="evidence" value="ECO:0007669"/>
    <property type="project" value="UniProtKB-KW"/>
</dbReference>
<feature type="coiled-coil region" evidence="7">
    <location>
        <begin position="76"/>
        <end position="145"/>
    </location>
</feature>
<dbReference type="FunFam" id="1.10.3210.10:FF:000022">
    <property type="entry name" value="Ribonuclease Y"/>
    <property type="match status" value="1"/>
</dbReference>
<dbReference type="GO" id="GO:0004521">
    <property type="term" value="F:RNA endonuclease activity"/>
    <property type="evidence" value="ECO:0007669"/>
    <property type="project" value="UniProtKB-UniRule"/>
</dbReference>
<proteinExistence type="inferred from homology"/>
<keyword evidence="1 5" id="KW-0540">Nuclease</keyword>
<dbReference type="Pfam" id="PF01966">
    <property type="entry name" value="HD"/>
    <property type="match status" value="1"/>
</dbReference>
<evidence type="ECO:0000256" key="7">
    <source>
        <dbReference type="SAM" id="Coils"/>
    </source>
</evidence>
<keyword evidence="5" id="KW-0472">Membrane</keyword>
<dbReference type="PANTHER" id="PTHR12826">
    <property type="entry name" value="RIBONUCLEASE Y"/>
    <property type="match status" value="1"/>
</dbReference>
<dbReference type="InterPro" id="IPR036612">
    <property type="entry name" value="KH_dom_type_1_sf"/>
</dbReference>
<evidence type="ECO:0000313" key="10">
    <source>
        <dbReference type="Proteomes" id="UP000809273"/>
    </source>
</evidence>
<dbReference type="AlphaFoldDB" id="A0A9D8KAA8"/>
<dbReference type="EC" id="3.1.-.-" evidence="5 6"/>
<evidence type="ECO:0000256" key="4">
    <source>
        <dbReference type="ARBA" id="ARBA00022884"/>
    </source>
</evidence>
<keyword evidence="5" id="KW-1133">Transmembrane helix</keyword>
<evidence type="ECO:0000256" key="6">
    <source>
        <dbReference type="NCBIfam" id="TIGR03319"/>
    </source>
</evidence>
<dbReference type="HAMAP" id="MF_00335">
    <property type="entry name" value="RNase_Y"/>
    <property type="match status" value="1"/>
</dbReference>
<protein>
    <recommendedName>
        <fullName evidence="5 6">Ribonuclease Y</fullName>
        <shortName evidence="5">RNase Y</shortName>
        <ecNumber evidence="5 6">3.1.-.-</ecNumber>
    </recommendedName>
</protein>
<dbReference type="InterPro" id="IPR022711">
    <property type="entry name" value="RNase_Y_N"/>
</dbReference>
<dbReference type="PANTHER" id="PTHR12826:SF15">
    <property type="entry name" value="RIBONUCLEASE Y"/>
    <property type="match status" value="1"/>
</dbReference>
<accession>A0A9D8KAA8</accession>
<dbReference type="NCBIfam" id="TIGR03319">
    <property type="entry name" value="RNase_Y"/>
    <property type="match status" value="1"/>
</dbReference>
<comment type="similarity">
    <text evidence="5">Belongs to the RNase Y family.</text>
</comment>
<evidence type="ECO:0000256" key="1">
    <source>
        <dbReference type="ARBA" id="ARBA00022722"/>
    </source>
</evidence>
<dbReference type="Gene3D" id="3.30.1370.10">
    <property type="entry name" value="K Homology domain, type 1"/>
    <property type="match status" value="1"/>
</dbReference>
<name>A0A9D8KAA8_9DELT</name>
<keyword evidence="3 5" id="KW-0378">Hydrolase</keyword>
<dbReference type="Gene3D" id="1.10.3210.10">
    <property type="entry name" value="Hypothetical protein af1432"/>
    <property type="match status" value="1"/>
</dbReference>
<comment type="function">
    <text evidence="5">Endoribonuclease that initiates mRNA decay.</text>
</comment>
<dbReference type="SUPFAM" id="SSF54791">
    <property type="entry name" value="Eukaryotic type KH-domain (KH-domain type I)"/>
    <property type="match status" value="1"/>
</dbReference>
<evidence type="ECO:0000313" key="9">
    <source>
        <dbReference type="EMBL" id="MBN1571644.1"/>
    </source>
</evidence>
<evidence type="ECO:0000256" key="2">
    <source>
        <dbReference type="ARBA" id="ARBA00022759"/>
    </source>
</evidence>
<feature type="transmembrane region" description="Helical" evidence="5">
    <location>
        <begin position="6"/>
        <end position="23"/>
    </location>
</feature>
<keyword evidence="2 5" id="KW-0255">Endonuclease</keyword>
<dbReference type="GO" id="GO:0005886">
    <property type="term" value="C:plasma membrane"/>
    <property type="evidence" value="ECO:0007669"/>
    <property type="project" value="UniProtKB-SubCell"/>
</dbReference>
<sequence>MSAEIILAVSSGLVMGVLIGFWLKRILSNKRIESAEDTAAKIIDEAHRSADSIKKEASLSAKDTLYQMKHDFEMETKEKRNNLSSMERRLVSKEENIDRKIEQLDKKEVELSKRDRSLSLQIKTAEEKEKELEELVEKQKKTLEDISGITREAAKQELVKLIEDDAKHEAAKSLRKIEEELSENADKKSVEIMSTAIQRYAGEFVTERTVSIVTLPNEEMKGRIIGREGRNIRAIEAATGVDLVIDDTPEAVILSSHNPVRREIARISLEKLITDGRIHPARIEEIVKKVTEELETKIREAGEQACFDLGLHGLHPELVKLIGRLKYRTSFAQNVYQHSLEVAFIMGVMAAELKLNIRQAKRAGLLHDIGKAVDHEVEGPHAVIGADLARRYGESHRIVHSIAAHHNDEKPETPLAVLVQAADTLSAARPGARKEMLETYVRRLNDLEKIAKSFNGISKSYAIQAGRELRIIVTSDQVTDEDSLIMSRDIAKKIEEELTYPGQIKVTVIRETRAVEYAR</sequence>
<dbReference type="SMART" id="SM00322">
    <property type="entry name" value="KH"/>
    <property type="match status" value="1"/>
</dbReference>
<dbReference type="Pfam" id="PF12072">
    <property type="entry name" value="RNase_Y_N"/>
    <property type="match status" value="1"/>
</dbReference>
<keyword evidence="5" id="KW-0812">Transmembrane</keyword>
<dbReference type="PROSITE" id="PS50084">
    <property type="entry name" value="KH_TYPE_1"/>
    <property type="match status" value="1"/>
</dbReference>
<gene>
    <name evidence="5 9" type="primary">rny</name>
    <name evidence="9" type="ORF">JW984_00435</name>
</gene>
<dbReference type="Pfam" id="PF00013">
    <property type="entry name" value="KH_1"/>
    <property type="match status" value="1"/>
</dbReference>
<dbReference type="InterPro" id="IPR006675">
    <property type="entry name" value="HDIG_dom"/>
</dbReference>
<dbReference type="InterPro" id="IPR003607">
    <property type="entry name" value="HD/PDEase_dom"/>
</dbReference>
<reference evidence="9" key="1">
    <citation type="journal article" date="2021" name="Environ. Microbiol.">
        <title>Genomic characterization of three novel Desulfobacterota classes expand the metabolic and phylogenetic diversity of the phylum.</title>
        <authorList>
            <person name="Murphy C.L."/>
            <person name="Biggerstaff J."/>
            <person name="Eichhorn A."/>
            <person name="Ewing E."/>
            <person name="Shahan R."/>
            <person name="Soriano D."/>
            <person name="Stewart S."/>
            <person name="VanMol K."/>
            <person name="Walker R."/>
            <person name="Walters P."/>
            <person name="Elshahed M.S."/>
            <person name="Youssef N.H."/>
        </authorList>
    </citation>
    <scope>NUCLEOTIDE SEQUENCE</scope>
    <source>
        <strain evidence="9">Zod_Metabat.24</strain>
    </source>
</reference>
<feature type="domain" description="HD" evidence="8">
    <location>
        <begin position="335"/>
        <end position="428"/>
    </location>
</feature>
<dbReference type="SMART" id="SM00471">
    <property type="entry name" value="HDc"/>
    <property type="match status" value="1"/>
</dbReference>
<dbReference type="GO" id="GO:0003723">
    <property type="term" value="F:RNA binding"/>
    <property type="evidence" value="ECO:0007669"/>
    <property type="project" value="UniProtKB-UniRule"/>
</dbReference>
<comment type="caution">
    <text evidence="9">The sequence shown here is derived from an EMBL/GenBank/DDBJ whole genome shotgun (WGS) entry which is preliminary data.</text>
</comment>
<dbReference type="CDD" id="cd22431">
    <property type="entry name" value="KH-I_RNaseY"/>
    <property type="match status" value="1"/>
</dbReference>
<comment type="subcellular location">
    <subcellularLocation>
        <location evidence="5">Cell membrane</location>
        <topology evidence="5">Single-pass membrane protein</topology>
    </subcellularLocation>
</comment>
<dbReference type="GO" id="GO:0006402">
    <property type="term" value="P:mRNA catabolic process"/>
    <property type="evidence" value="ECO:0007669"/>
    <property type="project" value="UniProtKB-UniRule"/>
</dbReference>
<keyword evidence="7" id="KW-0175">Coiled coil</keyword>
<dbReference type="InterPro" id="IPR004087">
    <property type="entry name" value="KH_dom"/>
</dbReference>
<dbReference type="SUPFAM" id="SSF109604">
    <property type="entry name" value="HD-domain/PDEase-like"/>
    <property type="match status" value="1"/>
</dbReference>
<dbReference type="PROSITE" id="PS51831">
    <property type="entry name" value="HD"/>
    <property type="match status" value="1"/>
</dbReference>
<dbReference type="CDD" id="cd00077">
    <property type="entry name" value="HDc"/>
    <property type="match status" value="1"/>
</dbReference>
<organism evidence="9 10">
    <name type="scientific">Candidatus Zymogenus saltonus</name>
    <dbReference type="NCBI Taxonomy" id="2844893"/>
    <lineage>
        <taxon>Bacteria</taxon>
        <taxon>Deltaproteobacteria</taxon>
        <taxon>Candidatus Zymogenia</taxon>
        <taxon>Candidatus Zymogeniales</taxon>
        <taxon>Candidatus Zymogenaceae</taxon>
        <taxon>Candidatus Zymogenus</taxon>
    </lineage>
</organism>
<evidence type="ECO:0000256" key="3">
    <source>
        <dbReference type="ARBA" id="ARBA00022801"/>
    </source>
</evidence>
<evidence type="ECO:0000256" key="5">
    <source>
        <dbReference type="HAMAP-Rule" id="MF_00335"/>
    </source>
</evidence>
<dbReference type="InterPro" id="IPR004088">
    <property type="entry name" value="KH_dom_type_1"/>
</dbReference>
<dbReference type="InterPro" id="IPR006674">
    <property type="entry name" value="HD_domain"/>
</dbReference>
<dbReference type="Proteomes" id="UP000809273">
    <property type="component" value="Unassembled WGS sequence"/>
</dbReference>